<keyword evidence="2" id="KW-1185">Reference proteome</keyword>
<accession>A0ABV4NPH6</accession>
<evidence type="ECO:0000313" key="2">
    <source>
        <dbReference type="Proteomes" id="UP001569414"/>
    </source>
</evidence>
<evidence type="ECO:0000313" key="1">
    <source>
        <dbReference type="EMBL" id="MFA0790983.1"/>
    </source>
</evidence>
<sequence>MPYVNYVENPCSFKGSFSFHITVNKFIYGTGVSKNLNLAVFNFTKERKSISVAVESVSMQEFAILDSRYVVSEPDIQKFNFEIYGISLGYLNDYNTVYINFDRYSESEQLQKHCEGIENTIRDSGARNLVIDFRGNPGGDFYTGLALSACIQGLDQLDWRQGIFVMMDSGTQSAAMCNTAQYQQILNATLVGSPTGADPNIASEASYFRLKNSKRSVSISKRYYGFIESPSDALYPDLTMTTSWEDYKEERDGALLQLLNFIRAKDRESIMSAL</sequence>
<dbReference type="Proteomes" id="UP001569414">
    <property type="component" value="Unassembled WGS sequence"/>
</dbReference>
<name>A0ABV4NPH6_9GAMM</name>
<dbReference type="InterPro" id="IPR029045">
    <property type="entry name" value="ClpP/crotonase-like_dom_sf"/>
</dbReference>
<evidence type="ECO:0008006" key="3">
    <source>
        <dbReference type="Google" id="ProtNLM"/>
    </source>
</evidence>
<organism evidence="1 2">
    <name type="scientific">Microbulbifer echini</name>
    <dbReference type="NCBI Taxonomy" id="1529067"/>
    <lineage>
        <taxon>Bacteria</taxon>
        <taxon>Pseudomonadati</taxon>
        <taxon>Pseudomonadota</taxon>
        <taxon>Gammaproteobacteria</taxon>
        <taxon>Cellvibrionales</taxon>
        <taxon>Microbulbiferaceae</taxon>
        <taxon>Microbulbifer</taxon>
    </lineage>
</organism>
<reference evidence="1 2" key="1">
    <citation type="submission" date="2024-08" db="EMBL/GenBank/DDBJ databases">
        <authorList>
            <person name="Ishaq N."/>
        </authorList>
    </citation>
    <scope>NUCLEOTIDE SEQUENCE [LARGE SCALE GENOMIC DNA]</scope>
    <source>
        <strain evidence="1 2">JCM 30400</strain>
    </source>
</reference>
<dbReference type="RefSeq" id="WP_371843524.1">
    <property type="nucleotide sequence ID" value="NZ_JBGMEL010000009.1"/>
</dbReference>
<comment type="caution">
    <text evidence="1">The sequence shown here is derived from an EMBL/GenBank/DDBJ whole genome shotgun (WGS) entry which is preliminary data.</text>
</comment>
<proteinExistence type="predicted"/>
<dbReference type="SUPFAM" id="SSF52096">
    <property type="entry name" value="ClpP/crotonase"/>
    <property type="match status" value="1"/>
</dbReference>
<gene>
    <name evidence="1" type="ORF">ACCI51_10545</name>
</gene>
<protein>
    <recommendedName>
        <fullName evidence="3">Tail specific protease domain-containing protein</fullName>
    </recommendedName>
</protein>
<dbReference type="EMBL" id="JBGMEL010000009">
    <property type="protein sequence ID" value="MFA0790983.1"/>
    <property type="molecule type" value="Genomic_DNA"/>
</dbReference>
<dbReference type="Gene3D" id="3.90.226.10">
    <property type="entry name" value="2-enoyl-CoA Hydratase, Chain A, domain 1"/>
    <property type="match status" value="2"/>
</dbReference>